<keyword evidence="1" id="KW-0472">Membrane</keyword>
<dbReference type="Proteomes" id="UP000266723">
    <property type="component" value="Unassembled WGS sequence"/>
</dbReference>
<name>A0ABQ7BPB4_BRACR</name>
<feature type="transmembrane region" description="Helical" evidence="1">
    <location>
        <begin position="95"/>
        <end position="116"/>
    </location>
</feature>
<keyword evidence="1" id="KW-1133">Transmembrane helix</keyword>
<evidence type="ECO:0000313" key="2">
    <source>
        <dbReference type="EMBL" id="KAF3534418.1"/>
    </source>
</evidence>
<keyword evidence="1" id="KW-0812">Transmembrane</keyword>
<keyword evidence="3" id="KW-1185">Reference proteome</keyword>
<protein>
    <submittedName>
        <fullName evidence="2">Uncharacterized protein</fullName>
    </submittedName>
</protein>
<sequence>MKEQWRNKEMNKDELCLSVLKCLKCECVAFIYKKCSVLWLHDTKTPPTNIVLWCWHEPELKTGRAIGARIKVESSYSFAGGSRELSRSLLLPPPFSTVALLVTALFLLPVQSISFLHYKKTHRIPTEVPTDTKVVGHL</sequence>
<reference evidence="2 3" key="1">
    <citation type="journal article" date="2020" name="BMC Genomics">
        <title>Intraspecific diversification of the crop wild relative Brassica cretica Lam. using demographic model selection.</title>
        <authorList>
            <person name="Kioukis A."/>
            <person name="Michalopoulou V.A."/>
            <person name="Briers L."/>
            <person name="Pirintsos S."/>
            <person name="Studholme D.J."/>
            <person name="Pavlidis P."/>
            <person name="Sarris P.F."/>
        </authorList>
    </citation>
    <scope>NUCLEOTIDE SEQUENCE [LARGE SCALE GENOMIC DNA]</scope>
    <source>
        <strain evidence="3">cv. PFS-1207/04</strain>
    </source>
</reference>
<evidence type="ECO:0000313" key="3">
    <source>
        <dbReference type="Proteomes" id="UP000266723"/>
    </source>
</evidence>
<organism evidence="2 3">
    <name type="scientific">Brassica cretica</name>
    <name type="common">Mustard</name>
    <dbReference type="NCBI Taxonomy" id="69181"/>
    <lineage>
        <taxon>Eukaryota</taxon>
        <taxon>Viridiplantae</taxon>
        <taxon>Streptophyta</taxon>
        <taxon>Embryophyta</taxon>
        <taxon>Tracheophyta</taxon>
        <taxon>Spermatophyta</taxon>
        <taxon>Magnoliopsida</taxon>
        <taxon>eudicotyledons</taxon>
        <taxon>Gunneridae</taxon>
        <taxon>Pentapetalae</taxon>
        <taxon>rosids</taxon>
        <taxon>malvids</taxon>
        <taxon>Brassicales</taxon>
        <taxon>Brassicaceae</taxon>
        <taxon>Brassiceae</taxon>
        <taxon>Brassica</taxon>
    </lineage>
</organism>
<accession>A0ABQ7BPB4</accession>
<comment type="caution">
    <text evidence="2">The sequence shown here is derived from an EMBL/GenBank/DDBJ whole genome shotgun (WGS) entry which is preliminary data.</text>
</comment>
<proteinExistence type="predicted"/>
<dbReference type="EMBL" id="QGKV02001507">
    <property type="protein sequence ID" value="KAF3534418.1"/>
    <property type="molecule type" value="Genomic_DNA"/>
</dbReference>
<gene>
    <name evidence="2" type="ORF">DY000_02040419</name>
</gene>
<evidence type="ECO:0000256" key="1">
    <source>
        <dbReference type="SAM" id="Phobius"/>
    </source>
</evidence>